<accession>A0ACB0K8H1</accession>
<reference evidence="1" key="1">
    <citation type="submission" date="2023-10" db="EMBL/GenBank/DDBJ databases">
        <authorList>
            <person name="Rodriguez Cubillos JULIANA M."/>
            <person name="De Vega J."/>
        </authorList>
    </citation>
    <scope>NUCLEOTIDE SEQUENCE</scope>
</reference>
<dbReference type="EMBL" id="CASHSV030000206">
    <property type="protein sequence ID" value="CAJ2653587.1"/>
    <property type="molecule type" value="Genomic_DNA"/>
</dbReference>
<protein>
    <submittedName>
        <fullName evidence="1">Uncharacterized protein</fullName>
    </submittedName>
</protein>
<organism evidence="1 2">
    <name type="scientific">Trifolium pratense</name>
    <name type="common">Red clover</name>
    <dbReference type="NCBI Taxonomy" id="57577"/>
    <lineage>
        <taxon>Eukaryota</taxon>
        <taxon>Viridiplantae</taxon>
        <taxon>Streptophyta</taxon>
        <taxon>Embryophyta</taxon>
        <taxon>Tracheophyta</taxon>
        <taxon>Spermatophyta</taxon>
        <taxon>Magnoliopsida</taxon>
        <taxon>eudicotyledons</taxon>
        <taxon>Gunneridae</taxon>
        <taxon>Pentapetalae</taxon>
        <taxon>rosids</taxon>
        <taxon>fabids</taxon>
        <taxon>Fabales</taxon>
        <taxon>Fabaceae</taxon>
        <taxon>Papilionoideae</taxon>
        <taxon>50 kb inversion clade</taxon>
        <taxon>NPAAA clade</taxon>
        <taxon>Hologalegina</taxon>
        <taxon>IRL clade</taxon>
        <taxon>Trifolieae</taxon>
        <taxon>Trifolium</taxon>
    </lineage>
</organism>
<sequence length="382" mass="41964">MIIVNIIPLLFNMLLFLKYHKMLLCVSLLSWTCECSAMAVCGAGRRVYMKLFTGANYSSFSASNEMNLIKQLRERTSAPIKDVKAALVDSNWDIDAAQKELRKRGIVLASKKSSRTASEGLLALAQNDHKTALIELNCETDFVARNDIFQHLALSLANQALLLPNSSSFNFGPQSLEEMRLNLQHPKINGETTVQNAITEVAAIMGENVKLRRGYVMPAPSKGLVSTYLHTSPQPGLGRIAGILSLEVDGGKTQVDALQRVGSELAMHVVAAKPVFLTKELVSLDALENEREILKSQAESSGKSQMAIDKMVEGRLRKYFEDVVLMDQKFVMNDTMKVKAVLDNLSKEVGSSVRIVSFLRMEVGEGIARQETDASEAVAQAA</sequence>
<name>A0ACB0K8H1_TRIPR</name>
<comment type="caution">
    <text evidence="1">The sequence shown here is derived from an EMBL/GenBank/DDBJ whole genome shotgun (WGS) entry which is preliminary data.</text>
</comment>
<dbReference type="Proteomes" id="UP001177021">
    <property type="component" value="Unassembled WGS sequence"/>
</dbReference>
<evidence type="ECO:0000313" key="2">
    <source>
        <dbReference type="Proteomes" id="UP001177021"/>
    </source>
</evidence>
<gene>
    <name evidence="1" type="ORF">MILVUS5_LOCUS20898</name>
</gene>
<evidence type="ECO:0000313" key="1">
    <source>
        <dbReference type="EMBL" id="CAJ2653587.1"/>
    </source>
</evidence>
<proteinExistence type="predicted"/>
<keyword evidence="2" id="KW-1185">Reference proteome</keyword>